<dbReference type="WBParaSite" id="BXY_0396700.1">
    <property type="protein sequence ID" value="BXY_0396700.1"/>
    <property type="gene ID" value="BXY_0396700"/>
</dbReference>
<organism evidence="2 3">
    <name type="scientific">Bursaphelenchus xylophilus</name>
    <name type="common">Pinewood nematode worm</name>
    <name type="synonym">Aphelenchoides xylophilus</name>
    <dbReference type="NCBI Taxonomy" id="6326"/>
    <lineage>
        <taxon>Eukaryota</taxon>
        <taxon>Metazoa</taxon>
        <taxon>Ecdysozoa</taxon>
        <taxon>Nematoda</taxon>
        <taxon>Chromadorea</taxon>
        <taxon>Rhabditida</taxon>
        <taxon>Tylenchina</taxon>
        <taxon>Tylenchomorpha</taxon>
        <taxon>Aphelenchoidea</taxon>
        <taxon>Aphelenchoididae</taxon>
        <taxon>Bursaphelenchus</taxon>
    </lineage>
</organism>
<reference evidence="3" key="1">
    <citation type="submission" date="2016-11" db="UniProtKB">
        <authorList>
            <consortium name="WormBaseParasite"/>
        </authorList>
    </citation>
    <scope>IDENTIFICATION</scope>
</reference>
<evidence type="ECO:0000313" key="2">
    <source>
        <dbReference type="Proteomes" id="UP000095284"/>
    </source>
</evidence>
<feature type="region of interest" description="Disordered" evidence="1">
    <location>
        <begin position="28"/>
        <end position="84"/>
    </location>
</feature>
<evidence type="ECO:0000256" key="1">
    <source>
        <dbReference type="SAM" id="MobiDB-lite"/>
    </source>
</evidence>
<protein>
    <submittedName>
        <fullName evidence="3">Uncharacterized protein</fullName>
    </submittedName>
</protein>
<dbReference type="Proteomes" id="UP000095284">
    <property type="component" value="Unplaced"/>
</dbReference>
<dbReference type="AlphaFoldDB" id="A0A1I7RTB3"/>
<accession>A0A1I7RTB3</accession>
<proteinExistence type="predicted"/>
<sequence>MSLEALPSEFRCGIHSFGGRINRRERAGSFMAKERLGPTSSSGLGKRGPLELGGSCKGEDHDELALQKSAPNVSDWDPDDQKER</sequence>
<evidence type="ECO:0000313" key="3">
    <source>
        <dbReference type="WBParaSite" id="BXY_0396700.1"/>
    </source>
</evidence>
<name>A0A1I7RTB3_BURXY</name>